<protein>
    <submittedName>
        <fullName evidence="1">Uncharacterized protein</fullName>
    </submittedName>
</protein>
<dbReference type="EMBL" id="LQOY01000013">
    <property type="protein sequence ID" value="ORV96428.1"/>
    <property type="molecule type" value="Genomic_DNA"/>
</dbReference>
<evidence type="ECO:0000313" key="2">
    <source>
        <dbReference type="Proteomes" id="UP000193928"/>
    </source>
</evidence>
<dbReference type="Proteomes" id="UP000193928">
    <property type="component" value="Unassembled WGS sequence"/>
</dbReference>
<keyword evidence="2" id="KW-1185">Reference proteome</keyword>
<comment type="caution">
    <text evidence="1">The sequence shown here is derived from an EMBL/GenBank/DDBJ whole genome shotgun (WGS) entry which is preliminary data.</text>
</comment>
<gene>
    <name evidence="1" type="ORF">AWC08_00220</name>
</gene>
<evidence type="ECO:0000313" key="1">
    <source>
        <dbReference type="EMBL" id="ORV96428.1"/>
    </source>
</evidence>
<organism evidence="1 2">
    <name type="scientific">Mycobacterium gordonae</name>
    <dbReference type="NCBI Taxonomy" id="1778"/>
    <lineage>
        <taxon>Bacteria</taxon>
        <taxon>Bacillati</taxon>
        <taxon>Actinomycetota</taxon>
        <taxon>Actinomycetes</taxon>
        <taxon>Mycobacteriales</taxon>
        <taxon>Mycobacteriaceae</taxon>
        <taxon>Mycobacterium</taxon>
    </lineage>
</organism>
<reference evidence="1 2" key="1">
    <citation type="submission" date="2016-01" db="EMBL/GenBank/DDBJ databases">
        <title>The new phylogeny of the genus Mycobacterium.</title>
        <authorList>
            <person name="Tarcisio F."/>
            <person name="Conor M."/>
            <person name="Antonella G."/>
            <person name="Elisabetta G."/>
            <person name="Giulia F.S."/>
            <person name="Sara T."/>
            <person name="Anna F."/>
            <person name="Clotilde B."/>
            <person name="Roberto B."/>
            <person name="Veronica D.S."/>
            <person name="Fabio R."/>
            <person name="Monica P."/>
            <person name="Olivier J."/>
            <person name="Enrico T."/>
            <person name="Nicola S."/>
        </authorList>
    </citation>
    <scope>NUCLEOTIDE SEQUENCE [LARGE SCALE GENOMIC DNA]</scope>
    <source>
        <strain evidence="1 2">DSM 44160</strain>
    </source>
</reference>
<sequence>MAVSCSSHASTPSTATVNVDSSSMFSYAGADGLTVSGAAGVAAPGVRVTITAKTQPQVKVVDQLTYLGRSVDIVIGENAQPKAPVTVSIPTPNGLDQTVPTAVGVTERDGKPEFLEVINRAGTLSTTLTHLSPVDFFHIDFARFAKGVTDAIGTVLTGQSTKSPECVEKSIDVDGVTLKANRTKNESGGNLDAVWPCLRFEHGQILLDLHANGNRAWLTRSQPDVGTGALSALDSHAATASGFISTLYNLGKRRSTGTLMPSTTLTYSFSPDNPPTRAEVKVDPGLMLTSALVYELTALLDITGASTGDKLEKVPGAYDCLLGAADTLDTAKKAFIDNFLSAFHTILGCMSEVVPGPAAFLLNIFAGGATIVSGLLTSAWNEATNNNHGIIIINRIGGSTQVINEVAVSADGQPLNGYHEVGGSETVADCEPSLAAVNKNIYRCYPTAAGADVCWPAASLQLLCMDDPWKKQLRRVSISAPLAPVDPPQQAWPVALQLDDGTQCRLRNGGAWGSRDDDYRGAYGCDAHGEEGYVLTPYDVYPIDRSAPMWTVKTGDLATYGGALPPPVTHTVAKAWFASK</sequence>
<name>A0A1X1XCP8_MYCGO</name>
<dbReference type="AlphaFoldDB" id="A0A1X1XCP8"/>
<proteinExistence type="predicted"/>
<accession>A0A1X1XCP8</accession>